<dbReference type="SUPFAM" id="SSF52172">
    <property type="entry name" value="CheY-like"/>
    <property type="match status" value="1"/>
</dbReference>
<dbReference type="SMART" id="SM00448">
    <property type="entry name" value="REC"/>
    <property type="match status" value="1"/>
</dbReference>
<gene>
    <name evidence="3" type="ORF">DI586_00910</name>
</gene>
<feature type="modified residue" description="4-aspartylphosphate" evidence="1">
    <location>
        <position position="69"/>
    </location>
</feature>
<evidence type="ECO:0000256" key="1">
    <source>
        <dbReference type="PROSITE-ProRule" id="PRU00169"/>
    </source>
</evidence>
<dbReference type="CDD" id="cd17557">
    <property type="entry name" value="REC_Rcp-like"/>
    <property type="match status" value="1"/>
</dbReference>
<accession>A0A2W5FMT5</accession>
<dbReference type="InterPro" id="IPR001789">
    <property type="entry name" value="Sig_transdc_resp-reg_receiver"/>
</dbReference>
<evidence type="ECO:0000259" key="2">
    <source>
        <dbReference type="PROSITE" id="PS50110"/>
    </source>
</evidence>
<dbReference type="InterPro" id="IPR011006">
    <property type="entry name" value="CheY-like_superfamily"/>
</dbReference>
<feature type="domain" description="Response regulatory" evidence="2">
    <location>
        <begin position="9"/>
        <end position="136"/>
    </location>
</feature>
<evidence type="ECO:0000313" key="4">
    <source>
        <dbReference type="Proteomes" id="UP000249739"/>
    </source>
</evidence>
<dbReference type="InterPro" id="IPR052893">
    <property type="entry name" value="TCS_response_regulator"/>
</dbReference>
<dbReference type="Pfam" id="PF00072">
    <property type="entry name" value="Response_reg"/>
    <property type="match status" value="1"/>
</dbReference>
<dbReference type="PANTHER" id="PTHR44520:SF2">
    <property type="entry name" value="RESPONSE REGULATOR RCP1"/>
    <property type="match status" value="1"/>
</dbReference>
<evidence type="ECO:0000313" key="3">
    <source>
        <dbReference type="EMBL" id="PZP57271.1"/>
    </source>
</evidence>
<dbReference type="EMBL" id="QFOT01000004">
    <property type="protein sequence ID" value="PZP57271.1"/>
    <property type="molecule type" value="Genomic_DNA"/>
</dbReference>
<protein>
    <recommendedName>
        <fullName evidence="2">Response regulatory domain-containing protein</fullName>
    </recommendedName>
</protein>
<dbReference type="AlphaFoldDB" id="A0A2W5FMT5"/>
<reference evidence="3 4" key="1">
    <citation type="submission" date="2017-08" db="EMBL/GenBank/DDBJ databases">
        <title>Infants hospitalized years apart are colonized by the same room-sourced microbial strains.</title>
        <authorList>
            <person name="Brooks B."/>
            <person name="Olm M.R."/>
            <person name="Firek B.A."/>
            <person name="Baker R."/>
            <person name="Thomas B.C."/>
            <person name="Morowitz M.J."/>
            <person name="Banfield J.F."/>
        </authorList>
    </citation>
    <scope>NUCLEOTIDE SEQUENCE [LARGE SCALE GENOMIC DNA]</scope>
    <source>
        <strain evidence="3">S2_006_000_R2_64</strain>
    </source>
</reference>
<keyword evidence="1" id="KW-0597">Phosphoprotein</keyword>
<dbReference type="PANTHER" id="PTHR44520">
    <property type="entry name" value="RESPONSE REGULATOR RCP1-RELATED"/>
    <property type="match status" value="1"/>
</dbReference>
<dbReference type="PROSITE" id="PS50110">
    <property type="entry name" value="RESPONSE_REGULATORY"/>
    <property type="match status" value="1"/>
</dbReference>
<dbReference type="Proteomes" id="UP000249739">
    <property type="component" value="Unassembled WGS sequence"/>
</dbReference>
<dbReference type="Gene3D" id="3.40.50.2300">
    <property type="match status" value="1"/>
</dbReference>
<organism evidence="3 4">
    <name type="scientific">Micavibrio aeruginosavorus</name>
    <dbReference type="NCBI Taxonomy" id="349221"/>
    <lineage>
        <taxon>Bacteria</taxon>
        <taxon>Pseudomonadati</taxon>
        <taxon>Bdellovibrionota</taxon>
        <taxon>Bdellovibrionia</taxon>
        <taxon>Bdellovibrionales</taxon>
        <taxon>Pseudobdellovibrionaceae</taxon>
        <taxon>Micavibrio</taxon>
    </lineage>
</organism>
<comment type="caution">
    <text evidence="3">The sequence shown here is derived from an EMBL/GenBank/DDBJ whole genome shotgun (WGS) entry which is preliminary data.</text>
</comment>
<proteinExistence type="predicted"/>
<name>A0A2W5FMT5_9BACT</name>
<dbReference type="GO" id="GO:0000160">
    <property type="term" value="P:phosphorelay signal transduction system"/>
    <property type="evidence" value="ECO:0007669"/>
    <property type="project" value="InterPro"/>
</dbReference>
<sequence>MTAQVQNVTIVMIEDDEGHAKLIEKNLRRAGIMNEIVHIDNGRKAAEYLLGKGEYAKDRPASPMLILLDLNLPELDGFQILEAIKKDNITKLIPVIILTTTDNPREVERCYALGCNVYVTKPVEYEAFADSIRKLGLLLAVVKVPGEDK</sequence>